<evidence type="ECO:0000259" key="1">
    <source>
        <dbReference type="Pfam" id="PF12996"/>
    </source>
</evidence>
<organism evidence="3 4">
    <name type="scientific">Formimonas warabiya</name>
    <dbReference type="NCBI Taxonomy" id="1761012"/>
    <lineage>
        <taxon>Bacteria</taxon>
        <taxon>Bacillati</taxon>
        <taxon>Bacillota</taxon>
        <taxon>Clostridia</taxon>
        <taxon>Eubacteriales</taxon>
        <taxon>Peptococcaceae</taxon>
        <taxon>Candidatus Formimonas</taxon>
    </lineage>
</organism>
<feature type="domain" description="Spore protein YkvP N-terminal" evidence="1">
    <location>
        <begin position="46"/>
        <end position="113"/>
    </location>
</feature>
<dbReference type="InterPro" id="IPR055259">
    <property type="entry name" value="YkvP/CgeB_Glyco_trans-like"/>
</dbReference>
<proteinExistence type="predicted"/>
<evidence type="ECO:0000313" key="3">
    <source>
        <dbReference type="EMBL" id="ATW25385.1"/>
    </source>
</evidence>
<dbReference type="Proteomes" id="UP000323521">
    <property type="component" value="Chromosome"/>
</dbReference>
<gene>
    <name evidence="3" type="ORF">DCMF_11935</name>
</gene>
<dbReference type="EMBL" id="CP017634">
    <property type="protein sequence ID" value="ATW25385.1"/>
    <property type="molecule type" value="Genomic_DNA"/>
</dbReference>
<name>A0A3G1KTA3_FORW1</name>
<dbReference type="KEGG" id="fwa:DCMF_11935"/>
<protein>
    <recommendedName>
        <fullName evidence="5">Glycosyltransferase</fullName>
    </recommendedName>
</protein>
<accession>A0A3G1KTA3</accession>
<evidence type="ECO:0000259" key="2">
    <source>
        <dbReference type="Pfam" id="PF13524"/>
    </source>
</evidence>
<feature type="domain" description="Spore protein YkvP/CgeB glycosyl transferase-like" evidence="2">
    <location>
        <begin position="180"/>
        <end position="322"/>
    </location>
</feature>
<sequence>MYKVLVCCFNPRSVDTIHYGFIDAGCVVKNLPIDWTYADKTDLLKQHLIDAIEEIKPDFVYSYGWWDIGIDLDAFIGIIKEKGLFHIYWAYDDPVCFENISLPVALKSDLVFTTVEECIPEYKKRGISAHLMLHGCYPPRHRPVPPCPEFSHDIVLLANNYNIEESPIYQEYRLHGANSMIKSLADHGFDLKVWGLWWTHPDRWFILPEKFCGEFLPKGTEPFVYASAKITLGLQTVGTSKTHFSVRTFEAMGCGAFHLSQYSPALESFFQKGIHLEWSKSAEETLEIAKFYLKKEAARKRVALKGQQEVYEKHTLLHRTKYGLDVIKQYL</sequence>
<dbReference type="Pfam" id="PF13524">
    <property type="entry name" value="Glyco_trans_1_2"/>
    <property type="match status" value="1"/>
</dbReference>
<keyword evidence="4" id="KW-1185">Reference proteome</keyword>
<dbReference type="AlphaFoldDB" id="A0A3G1KTA3"/>
<dbReference type="InterPro" id="IPR024542">
    <property type="entry name" value="YkvP_N"/>
</dbReference>
<reference evidence="3 4" key="1">
    <citation type="submission" date="2016-10" db="EMBL/GenBank/DDBJ databases">
        <title>Complete Genome Sequence of Peptococcaceae strain DCMF.</title>
        <authorList>
            <person name="Edwards R.J."/>
            <person name="Holland S.I."/>
            <person name="Deshpande N.P."/>
            <person name="Wong Y.K."/>
            <person name="Ertan H."/>
            <person name="Manefield M."/>
            <person name="Russell T.L."/>
            <person name="Lee M.J."/>
        </authorList>
    </citation>
    <scope>NUCLEOTIDE SEQUENCE [LARGE SCALE GENOMIC DNA]</scope>
    <source>
        <strain evidence="3 4">DCMF</strain>
    </source>
</reference>
<dbReference type="RefSeq" id="WP_148134642.1">
    <property type="nucleotide sequence ID" value="NZ_CP017634.1"/>
</dbReference>
<dbReference type="OrthoDB" id="7019976at2"/>
<evidence type="ECO:0008006" key="5">
    <source>
        <dbReference type="Google" id="ProtNLM"/>
    </source>
</evidence>
<evidence type="ECO:0000313" key="4">
    <source>
        <dbReference type="Proteomes" id="UP000323521"/>
    </source>
</evidence>
<dbReference type="Pfam" id="PF12996">
    <property type="entry name" value="DUF3880"/>
    <property type="match status" value="1"/>
</dbReference>